<dbReference type="PANTHER" id="PTHR23244">
    <property type="entry name" value="KELCH REPEAT DOMAIN"/>
    <property type="match status" value="1"/>
</dbReference>
<dbReference type="InterPro" id="IPR011043">
    <property type="entry name" value="Gal_Oxase/kelch_b-propeller"/>
</dbReference>
<dbReference type="SUPFAM" id="SSF50965">
    <property type="entry name" value="Galactose oxidase, central domain"/>
    <property type="match status" value="1"/>
</dbReference>
<dbReference type="EMBL" id="MU860233">
    <property type="protein sequence ID" value="KAK4235846.1"/>
    <property type="molecule type" value="Genomic_DNA"/>
</dbReference>
<feature type="compositionally biased region" description="Polar residues" evidence="1">
    <location>
        <begin position="644"/>
        <end position="658"/>
    </location>
</feature>
<sequence>MFGPGLLAVITASALLALGEVDWQPNQVNTRICQWRQLRAAVLRDTVYLDGGNLWWQPGFADGSAGQVVNDGNPLGLIYTLNFSTPFNTTQNISAILGTLSKGGDGGSNLAPNYEDGALLGNNEEFFLYGGLLVRKQDFSEPPADTVLGYYGYRYGAPEEGFRPQFFNKDLGDNVTRYVAYGGAASAPSENLAWYFSGLRSHGRGPIYDMTSANATTAAIDVSNTLITLDMAEQQRETFTNTMLPSNIRGRANPEFVWVPIGQRGIVVALGGVVYPDFVYINGTSLNVTASESQSPEFMSTIDIYEVASGRWYRQRTTGGPGQLTRGCAVFARAQDGSSFNIYYYGGYDGLHQEQAFSDDVWVLSLPSFTWVQLVSSNVEGRAGHKCVMPYPDQMLVIGGYPSIASGGTLGCLRETIRVFNLSTGTWIDRYDPAVYSNYTVPSAVYNAIGGSGTGGATATTPSPSGWDSDELASVFATQYPMSKITAYYPYASVGPANNTNPNVPAPSAQDEGGGVPSYLPPVLGVVLGVVFLTVVAVLILLWRRRRYLRRSTMSEAETEDTNGHRIKSWLRGQPSEVKAPTITSYDYTPPSSTDVDTLGVPQLSIAEMMNTEVHAPVELPDNSPPAELHDNPLSRAAAAAAASHNSNNTFSDPSMQQTDHRPFSHPTPPPIPHDESPILHRPDSDALGRAPTTTATSAGTSPTGTSPTGTTAATSAGGAGAVRSKVLSGVSNLSERDRAHLRQISDTTVSSVTTAGPSAVGGPGGAIVEPIRSGTIVESPAVVSPPTATGDAPDYLSARSVSGMGSASGQQASPLRRSVFSEDISGSEEDGGQQGGSGNSGRKG</sequence>
<dbReference type="Proteomes" id="UP001303760">
    <property type="component" value="Unassembled WGS sequence"/>
</dbReference>
<feature type="transmembrane region" description="Helical" evidence="2">
    <location>
        <begin position="519"/>
        <end position="543"/>
    </location>
</feature>
<organism evidence="4 5">
    <name type="scientific">Achaetomium macrosporum</name>
    <dbReference type="NCBI Taxonomy" id="79813"/>
    <lineage>
        <taxon>Eukaryota</taxon>
        <taxon>Fungi</taxon>
        <taxon>Dikarya</taxon>
        <taxon>Ascomycota</taxon>
        <taxon>Pezizomycotina</taxon>
        <taxon>Sordariomycetes</taxon>
        <taxon>Sordariomycetidae</taxon>
        <taxon>Sordariales</taxon>
        <taxon>Chaetomiaceae</taxon>
        <taxon>Achaetomium</taxon>
    </lineage>
</organism>
<feature type="compositionally biased region" description="Gly residues" evidence="1">
    <location>
        <begin position="833"/>
        <end position="845"/>
    </location>
</feature>
<name>A0AAN7H5E6_9PEZI</name>
<evidence type="ECO:0000313" key="4">
    <source>
        <dbReference type="EMBL" id="KAK4235846.1"/>
    </source>
</evidence>
<reference evidence="4" key="2">
    <citation type="submission" date="2023-05" db="EMBL/GenBank/DDBJ databases">
        <authorList>
            <consortium name="Lawrence Berkeley National Laboratory"/>
            <person name="Steindorff A."/>
            <person name="Hensen N."/>
            <person name="Bonometti L."/>
            <person name="Westerberg I."/>
            <person name="Brannstrom I.O."/>
            <person name="Guillou S."/>
            <person name="Cros-Aarteil S."/>
            <person name="Calhoun S."/>
            <person name="Haridas S."/>
            <person name="Kuo A."/>
            <person name="Mondo S."/>
            <person name="Pangilinan J."/>
            <person name="Riley R."/>
            <person name="Labutti K."/>
            <person name="Andreopoulos B."/>
            <person name="Lipzen A."/>
            <person name="Chen C."/>
            <person name="Yanf M."/>
            <person name="Daum C."/>
            <person name="Ng V."/>
            <person name="Clum A."/>
            <person name="Ohm R."/>
            <person name="Martin F."/>
            <person name="Silar P."/>
            <person name="Natvig D."/>
            <person name="Lalanne C."/>
            <person name="Gautier V."/>
            <person name="Ament-Velasquez S.L."/>
            <person name="Kruys A."/>
            <person name="Hutchinson M.I."/>
            <person name="Powell A.J."/>
            <person name="Barry K."/>
            <person name="Miller A.N."/>
            <person name="Grigoriev I.V."/>
            <person name="Debuchy R."/>
            <person name="Gladieux P."/>
            <person name="Thoren M.H."/>
            <person name="Johannesson H."/>
        </authorList>
    </citation>
    <scope>NUCLEOTIDE SEQUENCE</scope>
    <source>
        <strain evidence="4">CBS 532.94</strain>
    </source>
</reference>
<evidence type="ECO:0000256" key="3">
    <source>
        <dbReference type="SAM" id="SignalP"/>
    </source>
</evidence>
<feature type="compositionally biased region" description="Basic and acidic residues" evidence="1">
    <location>
        <begin position="673"/>
        <end position="687"/>
    </location>
</feature>
<gene>
    <name evidence="4" type="ORF">C8A03DRAFT_17452</name>
</gene>
<dbReference type="Gene3D" id="2.120.10.80">
    <property type="entry name" value="Kelch-type beta propeller"/>
    <property type="match status" value="1"/>
</dbReference>
<proteinExistence type="predicted"/>
<keyword evidence="5" id="KW-1185">Reference proteome</keyword>
<dbReference type="AlphaFoldDB" id="A0AAN7H5E6"/>
<feature type="signal peptide" evidence="3">
    <location>
        <begin position="1"/>
        <end position="19"/>
    </location>
</feature>
<evidence type="ECO:0000313" key="5">
    <source>
        <dbReference type="Proteomes" id="UP001303760"/>
    </source>
</evidence>
<feature type="chain" id="PRO_5043035081" description="Kelch repeat protein" evidence="3">
    <location>
        <begin position="20"/>
        <end position="845"/>
    </location>
</feature>
<feature type="region of interest" description="Disordered" evidence="1">
    <location>
        <begin position="637"/>
        <end position="845"/>
    </location>
</feature>
<feature type="compositionally biased region" description="Low complexity" evidence="1">
    <location>
        <begin position="801"/>
        <end position="814"/>
    </location>
</feature>
<keyword evidence="2" id="KW-1133">Transmembrane helix</keyword>
<protein>
    <recommendedName>
        <fullName evidence="6">Kelch repeat protein</fullName>
    </recommendedName>
</protein>
<comment type="caution">
    <text evidence="4">The sequence shown here is derived from an EMBL/GenBank/DDBJ whole genome shotgun (WGS) entry which is preliminary data.</text>
</comment>
<evidence type="ECO:0000256" key="2">
    <source>
        <dbReference type="SAM" id="Phobius"/>
    </source>
</evidence>
<keyword evidence="3" id="KW-0732">Signal</keyword>
<accession>A0AAN7H5E6</accession>
<evidence type="ECO:0000256" key="1">
    <source>
        <dbReference type="SAM" id="MobiDB-lite"/>
    </source>
</evidence>
<dbReference type="InterPro" id="IPR015915">
    <property type="entry name" value="Kelch-typ_b-propeller"/>
</dbReference>
<keyword evidence="2" id="KW-0472">Membrane</keyword>
<reference evidence="4" key="1">
    <citation type="journal article" date="2023" name="Mol. Phylogenet. Evol.">
        <title>Genome-scale phylogeny and comparative genomics of the fungal order Sordariales.</title>
        <authorList>
            <person name="Hensen N."/>
            <person name="Bonometti L."/>
            <person name="Westerberg I."/>
            <person name="Brannstrom I.O."/>
            <person name="Guillou S."/>
            <person name="Cros-Aarteil S."/>
            <person name="Calhoun S."/>
            <person name="Haridas S."/>
            <person name="Kuo A."/>
            <person name="Mondo S."/>
            <person name="Pangilinan J."/>
            <person name="Riley R."/>
            <person name="LaButti K."/>
            <person name="Andreopoulos B."/>
            <person name="Lipzen A."/>
            <person name="Chen C."/>
            <person name="Yan M."/>
            <person name="Daum C."/>
            <person name="Ng V."/>
            <person name="Clum A."/>
            <person name="Steindorff A."/>
            <person name="Ohm R.A."/>
            <person name="Martin F."/>
            <person name="Silar P."/>
            <person name="Natvig D.O."/>
            <person name="Lalanne C."/>
            <person name="Gautier V."/>
            <person name="Ament-Velasquez S.L."/>
            <person name="Kruys A."/>
            <person name="Hutchinson M.I."/>
            <person name="Powell A.J."/>
            <person name="Barry K."/>
            <person name="Miller A.N."/>
            <person name="Grigoriev I.V."/>
            <person name="Debuchy R."/>
            <person name="Gladieux P."/>
            <person name="Hiltunen Thoren M."/>
            <person name="Johannesson H."/>
        </authorList>
    </citation>
    <scope>NUCLEOTIDE SEQUENCE</scope>
    <source>
        <strain evidence="4">CBS 532.94</strain>
    </source>
</reference>
<keyword evidence="2" id="KW-0812">Transmembrane</keyword>
<evidence type="ECO:0008006" key="6">
    <source>
        <dbReference type="Google" id="ProtNLM"/>
    </source>
</evidence>
<feature type="compositionally biased region" description="Low complexity" evidence="1">
    <location>
        <begin position="691"/>
        <end position="717"/>
    </location>
</feature>
<feature type="compositionally biased region" description="Polar residues" evidence="1">
    <location>
        <begin position="745"/>
        <end position="755"/>
    </location>
</feature>
<dbReference type="PANTHER" id="PTHR23244:SF471">
    <property type="entry name" value="GUANINE NUCLEOTIDE-BINDING PROTEIN SUBUNIT BETA 1-RELATED"/>
    <property type="match status" value="1"/>
</dbReference>